<dbReference type="AlphaFoldDB" id="A0A9X2EI88"/>
<keyword evidence="4" id="KW-0032">Aminotransferase</keyword>
<dbReference type="InterPro" id="IPR015422">
    <property type="entry name" value="PyrdxlP-dep_Trfase_small"/>
</dbReference>
<gene>
    <name evidence="8" type="ORF">NDO55_05310</name>
</gene>
<accession>A0A9X2EI88</accession>
<sequence>MTTETGGLFTGLEPIQTDSLLRLIQLAAEDDRPGKIDVGVGVYRTSNGATPILSAIKKAEKILWETQETKAYLGMSGDKKYAELLKPIVFGDDLAQMDGLIGLQTPGGCGALTLGFMLAKAANPATRVLVGTPTWANHPPVIRGAGLEIVEYDYYLKGETRIDFDAMMAAFDAARPGDVALLHGCCHNPTGADLDAGQWAKVRAKCAEKGIIPFVDIAYQGLGDGIDEDAEGLRGLVHACDEVIVAQSCDKNFGVYRDRVGCLFVKTGSEERAKVVNSHIMQIARTMWSMPPDHSAAAVRIILESDELRAEWLDELDMMRGRIVDLRKRIASSDPRLAYIADQKGMFSMMPLSPEQVEKLRIDHAIYMADSGRFNVCGMADEDVDRFCNAVLEAMDG</sequence>
<dbReference type="NCBIfam" id="NF006719">
    <property type="entry name" value="PRK09257.1"/>
    <property type="match status" value="1"/>
</dbReference>
<dbReference type="GO" id="GO:0042802">
    <property type="term" value="F:identical protein binding"/>
    <property type="evidence" value="ECO:0007669"/>
    <property type="project" value="TreeGrafter"/>
</dbReference>
<dbReference type="GO" id="GO:0033585">
    <property type="term" value="P:L-phenylalanine biosynthetic process from chorismate via phenylpyruvate"/>
    <property type="evidence" value="ECO:0007669"/>
    <property type="project" value="TreeGrafter"/>
</dbReference>
<dbReference type="Gene3D" id="3.40.640.10">
    <property type="entry name" value="Type I PLP-dependent aspartate aminotransferase-like (Major domain)"/>
    <property type="match status" value="1"/>
</dbReference>
<dbReference type="GO" id="GO:0005829">
    <property type="term" value="C:cytosol"/>
    <property type="evidence" value="ECO:0007669"/>
    <property type="project" value="TreeGrafter"/>
</dbReference>
<dbReference type="InterPro" id="IPR000796">
    <property type="entry name" value="Asp_trans"/>
</dbReference>
<protein>
    <submittedName>
        <fullName evidence="8">Aromatic amino acid transaminase</fullName>
    </submittedName>
</protein>
<keyword evidence="9" id="KW-1185">Reference proteome</keyword>
<dbReference type="CDD" id="cd00609">
    <property type="entry name" value="AAT_like"/>
    <property type="match status" value="1"/>
</dbReference>
<dbReference type="PRINTS" id="PR00799">
    <property type="entry name" value="TRANSAMINASE"/>
</dbReference>
<evidence type="ECO:0000313" key="9">
    <source>
        <dbReference type="Proteomes" id="UP001155128"/>
    </source>
</evidence>
<dbReference type="GO" id="GO:0004069">
    <property type="term" value="F:L-aspartate:2-oxoglutarate aminotransferase activity"/>
    <property type="evidence" value="ECO:0007669"/>
    <property type="project" value="TreeGrafter"/>
</dbReference>
<evidence type="ECO:0000256" key="1">
    <source>
        <dbReference type="ARBA" id="ARBA00001933"/>
    </source>
</evidence>
<keyword evidence="5" id="KW-0808">Transferase</keyword>
<keyword evidence="6" id="KW-0663">Pyridoxal phosphate</keyword>
<dbReference type="Proteomes" id="UP001155128">
    <property type="component" value="Unassembled WGS sequence"/>
</dbReference>
<feature type="domain" description="Aminotransferase class I/classII large" evidence="7">
    <location>
        <begin position="34"/>
        <end position="391"/>
    </location>
</feature>
<dbReference type="Pfam" id="PF00155">
    <property type="entry name" value="Aminotran_1_2"/>
    <property type="match status" value="1"/>
</dbReference>
<dbReference type="RefSeq" id="WP_252113136.1">
    <property type="nucleotide sequence ID" value="NZ_JAMSHT010000001.1"/>
</dbReference>
<evidence type="ECO:0000259" key="7">
    <source>
        <dbReference type="Pfam" id="PF00155"/>
    </source>
</evidence>
<evidence type="ECO:0000256" key="4">
    <source>
        <dbReference type="ARBA" id="ARBA00022576"/>
    </source>
</evidence>
<evidence type="ECO:0000256" key="2">
    <source>
        <dbReference type="ARBA" id="ARBA00007441"/>
    </source>
</evidence>
<dbReference type="InterPro" id="IPR015424">
    <property type="entry name" value="PyrdxlP-dep_Trfase"/>
</dbReference>
<comment type="caution">
    <text evidence="8">The sequence shown here is derived from an EMBL/GenBank/DDBJ whole genome shotgun (WGS) entry which is preliminary data.</text>
</comment>
<name>A0A9X2EI88_9SPHN</name>
<dbReference type="GO" id="GO:0030170">
    <property type="term" value="F:pyridoxal phosphate binding"/>
    <property type="evidence" value="ECO:0007669"/>
    <property type="project" value="InterPro"/>
</dbReference>
<dbReference type="Gene3D" id="3.90.1150.10">
    <property type="entry name" value="Aspartate Aminotransferase, domain 1"/>
    <property type="match status" value="1"/>
</dbReference>
<dbReference type="SUPFAM" id="SSF53383">
    <property type="entry name" value="PLP-dependent transferases"/>
    <property type="match status" value="1"/>
</dbReference>
<dbReference type="PANTHER" id="PTHR11879">
    <property type="entry name" value="ASPARTATE AMINOTRANSFERASE"/>
    <property type="match status" value="1"/>
</dbReference>
<dbReference type="GO" id="GO:0004838">
    <property type="term" value="F:L-tyrosine-2-oxoglutarate transaminase activity"/>
    <property type="evidence" value="ECO:0007669"/>
    <property type="project" value="TreeGrafter"/>
</dbReference>
<dbReference type="InterPro" id="IPR015421">
    <property type="entry name" value="PyrdxlP-dep_Trfase_major"/>
</dbReference>
<evidence type="ECO:0000256" key="5">
    <source>
        <dbReference type="ARBA" id="ARBA00022679"/>
    </source>
</evidence>
<proteinExistence type="inferred from homology"/>
<dbReference type="PANTHER" id="PTHR11879:SF22">
    <property type="entry name" value="ASPARTATE AMINOTRANSFERASE, MITOCHONDRIAL"/>
    <property type="match status" value="1"/>
</dbReference>
<evidence type="ECO:0000256" key="3">
    <source>
        <dbReference type="ARBA" id="ARBA00011738"/>
    </source>
</evidence>
<comment type="subunit">
    <text evidence="3">Homodimer.</text>
</comment>
<dbReference type="EMBL" id="JAMSHT010000001">
    <property type="protein sequence ID" value="MCM8557236.1"/>
    <property type="molecule type" value="Genomic_DNA"/>
</dbReference>
<organism evidence="8 9">
    <name type="scientific">Sphingomicrobium sediminis</name>
    <dbReference type="NCBI Taxonomy" id="2950949"/>
    <lineage>
        <taxon>Bacteria</taxon>
        <taxon>Pseudomonadati</taxon>
        <taxon>Pseudomonadota</taxon>
        <taxon>Alphaproteobacteria</taxon>
        <taxon>Sphingomonadales</taxon>
        <taxon>Sphingomonadaceae</taxon>
        <taxon>Sphingomicrobium</taxon>
    </lineage>
</organism>
<evidence type="ECO:0000313" key="8">
    <source>
        <dbReference type="EMBL" id="MCM8557236.1"/>
    </source>
</evidence>
<dbReference type="InterPro" id="IPR004839">
    <property type="entry name" value="Aminotransferase_I/II_large"/>
</dbReference>
<evidence type="ECO:0000256" key="6">
    <source>
        <dbReference type="ARBA" id="ARBA00022898"/>
    </source>
</evidence>
<comment type="cofactor">
    <cofactor evidence="1">
        <name>pyridoxal 5'-phosphate</name>
        <dbReference type="ChEBI" id="CHEBI:597326"/>
    </cofactor>
</comment>
<comment type="similarity">
    <text evidence="2">Belongs to the class-I pyridoxal-phosphate-dependent aminotransferase family.</text>
</comment>
<reference evidence="8" key="1">
    <citation type="submission" date="2022-06" db="EMBL/GenBank/DDBJ databases">
        <title>Sphingomicrobium sedimins sp. nov., a marine bacterium isolated from tidal flat.</title>
        <authorList>
            <person name="Kim C.-H."/>
            <person name="Yoo Y."/>
            <person name="Kim J.-J."/>
        </authorList>
    </citation>
    <scope>NUCLEOTIDE SEQUENCE</scope>
    <source>
        <strain evidence="8">GRR-S6-50</strain>
    </source>
</reference>